<feature type="non-terminal residue" evidence="1">
    <location>
        <position position="1"/>
    </location>
</feature>
<proteinExistence type="predicted"/>
<sequence>VSKLQNFKSEYLRISVAQEAARLIQEHGLEDFRAAKKKAAESFGAGNRRSLPTNKEIELALAERQRIFRAEQHPLMLLCLRETSTTVMRQLQAFRPRLVGTVLSGNVTEHSPVDLHLFSDAAEEVGEKLYAQGIAHQFVERRYRLRRNTLTALPGYRFYFSGIKIFVTVFPEQLQSHAPLSPIDGRPMQRANLCEVERLLKNH</sequence>
<dbReference type="AlphaFoldDB" id="A0A381WTI6"/>
<dbReference type="EMBL" id="UINC01012677">
    <property type="protein sequence ID" value="SVA55233.1"/>
    <property type="molecule type" value="Genomic_DNA"/>
</dbReference>
<evidence type="ECO:0008006" key="2">
    <source>
        <dbReference type="Google" id="ProtNLM"/>
    </source>
</evidence>
<protein>
    <recommendedName>
        <fullName evidence="2">Polymerase nucleotidyl transferase domain-containing protein</fullName>
    </recommendedName>
</protein>
<reference evidence="1" key="1">
    <citation type="submission" date="2018-05" db="EMBL/GenBank/DDBJ databases">
        <authorList>
            <person name="Lanie J.A."/>
            <person name="Ng W.-L."/>
            <person name="Kazmierczak K.M."/>
            <person name="Andrzejewski T.M."/>
            <person name="Davidsen T.M."/>
            <person name="Wayne K.J."/>
            <person name="Tettelin H."/>
            <person name="Glass J.I."/>
            <person name="Rusch D."/>
            <person name="Podicherti R."/>
            <person name="Tsui H.-C.T."/>
            <person name="Winkler M.E."/>
        </authorList>
    </citation>
    <scope>NUCLEOTIDE SEQUENCE</scope>
</reference>
<organism evidence="1">
    <name type="scientific">marine metagenome</name>
    <dbReference type="NCBI Taxonomy" id="408172"/>
    <lineage>
        <taxon>unclassified sequences</taxon>
        <taxon>metagenomes</taxon>
        <taxon>ecological metagenomes</taxon>
    </lineage>
</organism>
<evidence type="ECO:0000313" key="1">
    <source>
        <dbReference type="EMBL" id="SVA55233.1"/>
    </source>
</evidence>
<name>A0A381WTI6_9ZZZZ</name>
<accession>A0A381WTI6</accession>
<gene>
    <name evidence="1" type="ORF">METZ01_LOCUS108087</name>
</gene>